<evidence type="ECO:0000313" key="2">
    <source>
        <dbReference type="EMBL" id="CAB4319548.1"/>
    </source>
</evidence>
<reference evidence="2 3" key="2">
    <citation type="submission" date="2020-05" db="EMBL/GenBank/DDBJ databases">
        <authorList>
            <person name="Campoy J."/>
            <person name="Schneeberger K."/>
            <person name="Spophaly S."/>
        </authorList>
    </citation>
    <scope>NUCLEOTIDE SEQUENCE [LARGE SCALE GENOMIC DNA]</scope>
    <source>
        <strain evidence="2">PruArmRojPasFocal</strain>
    </source>
</reference>
<name>A0A6J5Y7R8_PRUAR</name>
<accession>A0A6J5Y7R8</accession>
<dbReference type="Proteomes" id="UP000507222">
    <property type="component" value="Unassembled WGS sequence"/>
</dbReference>
<sequence length="115" mass="12369">MSAKFIAKGSTNSVAKNKTSGTLTPSGRVSYEWSGPNVRINRKINFVDNSSSSNVIKAVRTQVCSVDVKDDVNGIFAFNIGVDTAMCASTIKDLKSAYAIDILNVLEPRIRGLRG</sequence>
<proteinExistence type="predicted"/>
<keyword evidence="4" id="KW-1185">Reference proteome</keyword>
<evidence type="ECO:0000313" key="1">
    <source>
        <dbReference type="EMBL" id="CAB4289231.1"/>
    </source>
</evidence>
<dbReference type="AlphaFoldDB" id="A0A6J5Y7R8"/>
<gene>
    <name evidence="1" type="ORF">CURHAP_LOCUS47743</name>
    <name evidence="2" type="ORF">ORAREDHAP_LOCUS46969</name>
</gene>
<dbReference type="EMBL" id="CAEKKB010000008">
    <property type="protein sequence ID" value="CAB4319548.1"/>
    <property type="molecule type" value="Genomic_DNA"/>
</dbReference>
<reference evidence="4" key="1">
    <citation type="journal article" date="2020" name="Genome Biol.">
        <title>Gamete binning: chromosome-level and haplotype-resolved genome assembly enabled by high-throughput single-cell sequencing of gamete genomes.</title>
        <authorList>
            <person name="Campoy J.A."/>
            <person name="Sun H."/>
            <person name="Goel M."/>
            <person name="Jiao W.-B."/>
            <person name="Folz-Donahue K."/>
            <person name="Wang N."/>
            <person name="Rubio M."/>
            <person name="Liu C."/>
            <person name="Kukat C."/>
            <person name="Ruiz D."/>
            <person name="Huettel B."/>
            <person name="Schneeberger K."/>
        </authorList>
    </citation>
    <scope>NUCLEOTIDE SEQUENCE [LARGE SCALE GENOMIC DNA]</scope>
    <source>
        <strain evidence="4">cv. Rojo Pasion</strain>
    </source>
</reference>
<dbReference type="EMBL" id="CAEKDK010000008">
    <property type="protein sequence ID" value="CAB4289231.1"/>
    <property type="molecule type" value="Genomic_DNA"/>
</dbReference>
<protein>
    <submittedName>
        <fullName evidence="2">Uncharacterized protein</fullName>
    </submittedName>
</protein>
<evidence type="ECO:0000313" key="4">
    <source>
        <dbReference type="Proteomes" id="UP000507245"/>
    </source>
</evidence>
<organism evidence="2 4">
    <name type="scientific">Prunus armeniaca</name>
    <name type="common">Apricot</name>
    <name type="synonym">Armeniaca vulgaris</name>
    <dbReference type="NCBI Taxonomy" id="36596"/>
    <lineage>
        <taxon>Eukaryota</taxon>
        <taxon>Viridiplantae</taxon>
        <taxon>Streptophyta</taxon>
        <taxon>Embryophyta</taxon>
        <taxon>Tracheophyta</taxon>
        <taxon>Spermatophyta</taxon>
        <taxon>Magnoliopsida</taxon>
        <taxon>eudicotyledons</taxon>
        <taxon>Gunneridae</taxon>
        <taxon>Pentapetalae</taxon>
        <taxon>rosids</taxon>
        <taxon>fabids</taxon>
        <taxon>Rosales</taxon>
        <taxon>Rosaceae</taxon>
        <taxon>Amygdaloideae</taxon>
        <taxon>Amygdaleae</taxon>
        <taxon>Prunus</taxon>
    </lineage>
</organism>
<evidence type="ECO:0000313" key="3">
    <source>
        <dbReference type="Proteomes" id="UP000507222"/>
    </source>
</evidence>
<dbReference type="Proteomes" id="UP000507245">
    <property type="component" value="Unassembled WGS sequence"/>
</dbReference>